<dbReference type="RefSeq" id="WP_219537177.1">
    <property type="nucleotide sequence ID" value="NZ_JAHKRM010000035.1"/>
</dbReference>
<name>A0ABW4GDA3_9ACTN</name>
<keyword evidence="1" id="KW-1133">Transmembrane helix</keyword>
<organism evidence="2 3">
    <name type="scientific">Nonomuraea guangzhouensis</name>
    <dbReference type="NCBI Taxonomy" id="1291555"/>
    <lineage>
        <taxon>Bacteria</taxon>
        <taxon>Bacillati</taxon>
        <taxon>Actinomycetota</taxon>
        <taxon>Actinomycetes</taxon>
        <taxon>Streptosporangiales</taxon>
        <taxon>Streptosporangiaceae</taxon>
        <taxon>Nonomuraea</taxon>
    </lineage>
</organism>
<evidence type="ECO:0000313" key="3">
    <source>
        <dbReference type="Proteomes" id="UP001597097"/>
    </source>
</evidence>
<proteinExistence type="predicted"/>
<dbReference type="EMBL" id="JBHUCM010000019">
    <property type="protein sequence ID" value="MFD1540788.1"/>
    <property type="molecule type" value="Genomic_DNA"/>
</dbReference>
<evidence type="ECO:0008006" key="4">
    <source>
        <dbReference type="Google" id="ProtNLM"/>
    </source>
</evidence>
<sequence length="229" mass="24299">MNKLDRMVSAIDPAAAYAEPAMGQGVHDLLAEIVATPPAPRRGRSPLRRPLLAGVAVAGLAAAAVVAAPMVSGPSNAAYAVTKNSDGTIQVIIKELQDPDGLEAKLKAVGITADVTFTEAGKQCARGRFVGADLAYDPPNTQNMTEQQRKEFDKPDNWRSRDVAAPISKDTFVISPRFMRPEETLVLEFRLGNQPGTDWAFLPYLAKAGSPVAPCQPVNADPVEVPAGN</sequence>
<comment type="caution">
    <text evidence="2">The sequence shown here is derived from an EMBL/GenBank/DDBJ whole genome shotgun (WGS) entry which is preliminary data.</text>
</comment>
<feature type="transmembrane region" description="Helical" evidence="1">
    <location>
        <begin position="51"/>
        <end position="71"/>
    </location>
</feature>
<accession>A0ABW4GDA3</accession>
<keyword evidence="3" id="KW-1185">Reference proteome</keyword>
<dbReference type="Proteomes" id="UP001597097">
    <property type="component" value="Unassembled WGS sequence"/>
</dbReference>
<evidence type="ECO:0000256" key="1">
    <source>
        <dbReference type="SAM" id="Phobius"/>
    </source>
</evidence>
<keyword evidence="1" id="KW-0812">Transmembrane</keyword>
<reference evidence="3" key="1">
    <citation type="journal article" date="2019" name="Int. J. Syst. Evol. Microbiol.">
        <title>The Global Catalogue of Microorganisms (GCM) 10K type strain sequencing project: providing services to taxonomists for standard genome sequencing and annotation.</title>
        <authorList>
            <consortium name="The Broad Institute Genomics Platform"/>
            <consortium name="The Broad Institute Genome Sequencing Center for Infectious Disease"/>
            <person name="Wu L."/>
            <person name="Ma J."/>
        </authorList>
    </citation>
    <scope>NUCLEOTIDE SEQUENCE [LARGE SCALE GENOMIC DNA]</scope>
    <source>
        <strain evidence="3">CGMCC 1.15399</strain>
    </source>
</reference>
<evidence type="ECO:0000313" key="2">
    <source>
        <dbReference type="EMBL" id="MFD1540788.1"/>
    </source>
</evidence>
<protein>
    <recommendedName>
        <fullName evidence="4">DUF4179 domain-containing protein</fullName>
    </recommendedName>
</protein>
<gene>
    <name evidence="2" type="ORF">ACFSJ0_27275</name>
</gene>
<keyword evidence="1" id="KW-0472">Membrane</keyword>